<dbReference type="AlphaFoldDB" id="A0A7X3SL48"/>
<accession>A0A7X3SL48</accession>
<reference evidence="1 2" key="1">
    <citation type="submission" date="2019-12" db="EMBL/GenBank/DDBJ databases">
        <title>Sporaefaciens musculi gen. nov., sp. nov., a novel bacterium isolated from the caecum of an obese mouse.</title>
        <authorList>
            <person name="Rasmussen T.S."/>
            <person name="Streidl T."/>
            <person name="Hitch T.C.A."/>
            <person name="Wortmann E."/>
            <person name="Deptula P."/>
            <person name="Hansen M."/>
            <person name="Nielsen D.S."/>
            <person name="Clavel T."/>
            <person name="Vogensen F.K."/>
        </authorList>
    </citation>
    <scope>NUCLEOTIDE SEQUENCE [LARGE SCALE GENOMIC DNA]</scope>
    <source>
        <strain evidence="1 2">WCA-9-b2</strain>
    </source>
</reference>
<evidence type="ECO:0000313" key="1">
    <source>
        <dbReference type="EMBL" id="MXP78283.1"/>
    </source>
</evidence>
<protein>
    <submittedName>
        <fullName evidence="1">Uncharacterized protein</fullName>
    </submittedName>
</protein>
<evidence type="ECO:0000313" key="2">
    <source>
        <dbReference type="Proteomes" id="UP000460412"/>
    </source>
</evidence>
<name>A0A7X3SL48_9FIRM</name>
<comment type="caution">
    <text evidence="1">The sequence shown here is derived from an EMBL/GenBank/DDBJ whole genome shotgun (WGS) entry which is preliminary data.</text>
</comment>
<dbReference type="RefSeq" id="WP_159754712.1">
    <property type="nucleotide sequence ID" value="NZ_WUQX01000001.1"/>
</dbReference>
<gene>
    <name evidence="1" type="ORF">GN277_23900</name>
</gene>
<dbReference type="EMBL" id="WUQX01000001">
    <property type="protein sequence ID" value="MXP78283.1"/>
    <property type="molecule type" value="Genomic_DNA"/>
</dbReference>
<organism evidence="1 2">
    <name type="scientific">Sporofaciens musculi</name>
    <dbReference type="NCBI Taxonomy" id="2681861"/>
    <lineage>
        <taxon>Bacteria</taxon>
        <taxon>Bacillati</taxon>
        <taxon>Bacillota</taxon>
        <taxon>Clostridia</taxon>
        <taxon>Lachnospirales</taxon>
        <taxon>Lachnospiraceae</taxon>
        <taxon>Sporofaciens</taxon>
    </lineage>
</organism>
<keyword evidence="2" id="KW-1185">Reference proteome</keyword>
<proteinExistence type="predicted"/>
<dbReference type="Proteomes" id="UP000460412">
    <property type="component" value="Unassembled WGS sequence"/>
</dbReference>
<sequence length="579" mass="67307">MKSCFDGLANQNDMAMIAQGIQEGNMLVANSLQALNVRIDQEIGKNRKRRRKALNSFIVAQNDRFGVVKNFDDGTQEIVDLTLNLFPDFVVNKIKFQGLDEKPKHIGIYFKTDDFWIIGRKGKVNGSVIFDGMLKNGVVFNTKFRSARVKELLNDFFTPLIAQSKKTMEIPALGGWWNGRFLAAERFMFREEEGIPELPVQKKNLLEYASEDFDTSLYFEKIRQIKDWRYRLLFMLYPIHGILSSIMKKRGTAQEYYLSVVFLDDIKSRDLCDFLQVFGRNKLKAYEPREEEILTAKDEVLILDARSDGVRSDYMQKNLEKKCHSFAERIVKREIITEDGFEVSVPVVVFSGQLSRSRYAVNLFLDKNSLKLSALDPEVDIIGAMIYIFVKYCERNLERVKEILDMVKQTGAEYTWLQGAFKVFEDFWSSYGVDLKSSADIPKEIDWEKLLSEMLILNDDIIDDFVTVIRQGISDYSVKEKRRGENFEGFIGYTDEDIWIPTKIFDQILTQYGLQKERNQLLADLRRKGFLITDDNRSFSRQIKSGEKRMEVLQIKRQIFERQGMADIIDLGKERKGDD</sequence>